<dbReference type="GO" id="GO:0005634">
    <property type="term" value="C:nucleus"/>
    <property type="evidence" value="ECO:0007669"/>
    <property type="project" value="TreeGrafter"/>
</dbReference>
<protein>
    <recommendedName>
        <fullName evidence="4">Ubiquitin-conjugating enzyme E2C-binding protein</fullName>
    </recommendedName>
</protein>
<dbReference type="GO" id="GO:0031624">
    <property type="term" value="F:ubiquitin conjugating enzyme binding"/>
    <property type="evidence" value="ECO:0007669"/>
    <property type="project" value="TreeGrafter"/>
</dbReference>
<evidence type="ECO:0000256" key="1">
    <source>
        <dbReference type="SAM" id="MobiDB-lite"/>
    </source>
</evidence>
<dbReference type="AlphaFoldDB" id="A0A3M7I4X9"/>
<dbReference type="PANTHER" id="PTHR31531">
    <property type="entry name" value="E3 UBIQUITIN-PROTEIN LIGASE E3D FAMILY MEMBER"/>
    <property type="match status" value="1"/>
</dbReference>
<dbReference type="GO" id="GO:0000151">
    <property type="term" value="C:ubiquitin ligase complex"/>
    <property type="evidence" value="ECO:0007669"/>
    <property type="project" value="TreeGrafter"/>
</dbReference>
<dbReference type="GO" id="GO:0030332">
    <property type="term" value="F:cyclin binding"/>
    <property type="evidence" value="ECO:0007669"/>
    <property type="project" value="TreeGrafter"/>
</dbReference>
<dbReference type="InterPro" id="IPR019193">
    <property type="entry name" value="UBQ-conj_enz_E2-bd_prot"/>
</dbReference>
<feature type="region of interest" description="Disordered" evidence="1">
    <location>
        <begin position="1"/>
        <end position="23"/>
    </location>
</feature>
<feature type="compositionally biased region" description="Low complexity" evidence="1">
    <location>
        <begin position="8"/>
        <end position="23"/>
    </location>
</feature>
<dbReference type="GO" id="GO:0005829">
    <property type="term" value="C:cytosol"/>
    <property type="evidence" value="ECO:0007669"/>
    <property type="project" value="TreeGrafter"/>
</dbReference>
<dbReference type="VEuPathDB" id="FungiDB:BTJ68_02455"/>
<dbReference type="PANTHER" id="PTHR31531:SF2">
    <property type="entry name" value="E3 UBIQUITIN-PROTEIN LIGASE E3D"/>
    <property type="match status" value="1"/>
</dbReference>
<proteinExistence type="predicted"/>
<dbReference type="GO" id="GO:0000209">
    <property type="term" value="P:protein polyubiquitination"/>
    <property type="evidence" value="ECO:0007669"/>
    <property type="project" value="TreeGrafter"/>
</dbReference>
<name>A0A3M7I4X9_HORWE</name>
<dbReference type="GO" id="GO:0051865">
    <property type="term" value="P:protein autoubiquitination"/>
    <property type="evidence" value="ECO:0007669"/>
    <property type="project" value="TreeGrafter"/>
</dbReference>
<dbReference type="GO" id="GO:0006513">
    <property type="term" value="P:protein monoubiquitination"/>
    <property type="evidence" value="ECO:0007669"/>
    <property type="project" value="TreeGrafter"/>
</dbReference>
<gene>
    <name evidence="2" type="ORF">D0859_15432</name>
</gene>
<dbReference type="OrthoDB" id="386949at2759"/>
<evidence type="ECO:0000313" key="3">
    <source>
        <dbReference type="Proteomes" id="UP000281677"/>
    </source>
</evidence>
<dbReference type="Pfam" id="PF09814">
    <property type="entry name" value="HECT_2"/>
    <property type="match status" value="1"/>
</dbReference>
<evidence type="ECO:0008006" key="4">
    <source>
        <dbReference type="Google" id="ProtNLM"/>
    </source>
</evidence>
<dbReference type="EMBL" id="QWIT01000787">
    <property type="protein sequence ID" value="RMZ20564.1"/>
    <property type="molecule type" value="Genomic_DNA"/>
</dbReference>
<dbReference type="Proteomes" id="UP000281677">
    <property type="component" value="Unassembled WGS sequence"/>
</dbReference>
<reference evidence="2 3" key="1">
    <citation type="journal article" date="2018" name="BMC Genomics">
        <title>Genomic evidence for intraspecific hybridization in a clonal and extremely halotolerant yeast.</title>
        <authorList>
            <person name="Gostincar C."/>
            <person name="Stajich J.E."/>
            <person name="Zupancic J."/>
            <person name="Zalar P."/>
            <person name="Gunde-Cimerman N."/>
        </authorList>
    </citation>
    <scope>NUCLEOTIDE SEQUENCE [LARGE SCALE GENOMIC DNA]</scope>
    <source>
        <strain evidence="2 3">EXF-120</strain>
    </source>
</reference>
<dbReference type="GO" id="GO:0043161">
    <property type="term" value="P:proteasome-mediated ubiquitin-dependent protein catabolic process"/>
    <property type="evidence" value="ECO:0007669"/>
    <property type="project" value="TreeGrafter"/>
</dbReference>
<dbReference type="GO" id="GO:0061630">
    <property type="term" value="F:ubiquitin protein ligase activity"/>
    <property type="evidence" value="ECO:0007669"/>
    <property type="project" value="TreeGrafter"/>
</dbReference>
<accession>A0A3M7I4X9</accession>
<sequence>MDDSSGHASSSSSSSSSSSAAAAAADHPRIHLYAEHLQNIRTLSIQASLATFSNTETKATLSADGSQLSLSHEGETATIQLPITVPGGHNDATLVIPSAPSKELTFRVSLEEKPGSNLLGERPAGGETIVPWMSSHLSASAEISCANCRSVLLPRGTITKWKDLPSEGWAEMMDFWHCHKPDVPHDHHHAHGIDGSAGRGIGANSKLAVERGVGLVGPLELLFAKEDTRGIKVSSTHLTSSHENTLLCINCNTNLGNFDTNTQAHRLGKQSLSISDNPDSAPISHDMELWLSCHLLTSADAQGVRKFKVYRHATEEVQSPTITALQIWLFATDLVISSSVSKSSRPLPVLKILYKEVEVSAEESTGRLNAQALSEGELELPQHEWELLSRLLDKSKSLRNDILLLDTAAANFSSPPTPSRFSSDPTTPLPPSLVPSASTLNRQISAAFRCSLAFVTFPGASLYAREISSSAYAPVRWAWKRLSWIICAYCVLVSGVWAPERRGRRWGGVSGCWFGGGLVGLVVEVGGEGEGSWGGP</sequence>
<organism evidence="2 3">
    <name type="scientific">Hortaea werneckii</name>
    <name type="common">Black yeast</name>
    <name type="synonym">Cladosporium werneckii</name>
    <dbReference type="NCBI Taxonomy" id="91943"/>
    <lineage>
        <taxon>Eukaryota</taxon>
        <taxon>Fungi</taxon>
        <taxon>Dikarya</taxon>
        <taxon>Ascomycota</taxon>
        <taxon>Pezizomycotina</taxon>
        <taxon>Dothideomycetes</taxon>
        <taxon>Dothideomycetidae</taxon>
        <taxon>Mycosphaerellales</taxon>
        <taxon>Teratosphaeriaceae</taxon>
        <taxon>Hortaea</taxon>
    </lineage>
</organism>
<comment type="caution">
    <text evidence="2">The sequence shown here is derived from an EMBL/GenBank/DDBJ whole genome shotgun (WGS) entry which is preliminary data.</text>
</comment>
<evidence type="ECO:0000313" key="2">
    <source>
        <dbReference type="EMBL" id="RMZ20564.1"/>
    </source>
</evidence>